<dbReference type="Pfam" id="PF12544">
    <property type="entry name" value="LAM_C"/>
    <property type="match status" value="1"/>
</dbReference>
<keyword evidence="10 15" id="KW-0663">Pyridoxal phosphate</keyword>
<evidence type="ECO:0000256" key="6">
    <source>
        <dbReference type="ARBA" id="ARBA00022363"/>
    </source>
</evidence>
<dbReference type="Gene3D" id="6.20.120.40">
    <property type="match status" value="1"/>
</dbReference>
<evidence type="ECO:0000259" key="16">
    <source>
        <dbReference type="PROSITE" id="PS51918"/>
    </source>
</evidence>
<dbReference type="Pfam" id="PF04055">
    <property type="entry name" value="Radical_SAM"/>
    <property type="match status" value="1"/>
</dbReference>
<evidence type="ECO:0000256" key="5">
    <source>
        <dbReference type="ARBA" id="ARBA00012144"/>
    </source>
</evidence>
<keyword evidence="18" id="KW-1185">Reference proteome</keyword>
<dbReference type="InterPro" id="IPR003739">
    <property type="entry name" value="Lys_aminomutase/Glu_NH3_mut"/>
</dbReference>
<dbReference type="InterPro" id="IPR025895">
    <property type="entry name" value="LAM_C_dom"/>
</dbReference>
<comment type="similarity">
    <text evidence="4">Belongs to the radical SAM superfamily. KamA family.</text>
</comment>
<feature type="binding site" evidence="14">
    <location>
        <position position="120"/>
    </location>
    <ligand>
        <name>[4Fe-4S] cluster</name>
        <dbReference type="ChEBI" id="CHEBI:49883"/>
        <note>4Fe-4S-S-AdoMet</note>
    </ligand>
</feature>
<dbReference type="PIRSF" id="PIRSF004911">
    <property type="entry name" value="DUF160"/>
    <property type="match status" value="1"/>
</dbReference>
<protein>
    <recommendedName>
        <fullName evidence="6">L-lysine 2,3-aminomutase</fullName>
        <ecNumber evidence="5">5.4.3.2</ecNumber>
    </recommendedName>
</protein>
<dbReference type="Proteomes" id="UP000199337">
    <property type="component" value="Unassembled WGS sequence"/>
</dbReference>
<proteinExistence type="inferred from homology"/>
<evidence type="ECO:0000256" key="15">
    <source>
        <dbReference type="PIRSR" id="PIRSR603739-50"/>
    </source>
</evidence>
<evidence type="ECO:0000256" key="8">
    <source>
        <dbReference type="ARBA" id="ARBA00022691"/>
    </source>
</evidence>
<evidence type="ECO:0000256" key="12">
    <source>
        <dbReference type="ARBA" id="ARBA00023014"/>
    </source>
</evidence>
<dbReference type="Gene3D" id="6.10.140.1170">
    <property type="match status" value="1"/>
</dbReference>
<feature type="binding site" evidence="14">
    <location>
        <position position="127"/>
    </location>
    <ligand>
        <name>[4Fe-4S] cluster</name>
        <dbReference type="ChEBI" id="CHEBI:49883"/>
        <note>4Fe-4S-S-AdoMet</note>
    </ligand>
</feature>
<evidence type="ECO:0000256" key="10">
    <source>
        <dbReference type="ARBA" id="ARBA00022898"/>
    </source>
</evidence>
<keyword evidence="8" id="KW-0949">S-adenosyl-L-methionine</keyword>
<dbReference type="PANTHER" id="PTHR30538:SF1">
    <property type="entry name" value="L-LYSINE 2,3-AMINOMUTASE"/>
    <property type="match status" value="1"/>
</dbReference>
<gene>
    <name evidence="17" type="ORF">SAMN05660649_04888</name>
</gene>
<evidence type="ECO:0000256" key="7">
    <source>
        <dbReference type="ARBA" id="ARBA00022485"/>
    </source>
</evidence>
<comment type="cofactor">
    <cofactor evidence="2 15">
        <name>pyridoxal 5'-phosphate</name>
        <dbReference type="ChEBI" id="CHEBI:597326"/>
    </cofactor>
</comment>
<dbReference type="InterPro" id="IPR013785">
    <property type="entry name" value="Aldolase_TIM"/>
</dbReference>
<dbReference type="RefSeq" id="WP_092475652.1">
    <property type="nucleotide sequence ID" value="NZ_FOOX01000027.1"/>
</dbReference>
<feature type="binding site" evidence="14">
    <location>
        <position position="124"/>
    </location>
    <ligand>
        <name>[4Fe-4S] cluster</name>
        <dbReference type="ChEBI" id="CHEBI:49883"/>
        <note>4Fe-4S-S-AdoMet</note>
    </ligand>
</feature>
<dbReference type="FunFam" id="3.20.20.70:FF:000095">
    <property type="entry name" value="Lysine 2,3-aminomutase"/>
    <property type="match status" value="1"/>
</dbReference>
<evidence type="ECO:0000256" key="11">
    <source>
        <dbReference type="ARBA" id="ARBA00023004"/>
    </source>
</evidence>
<dbReference type="EMBL" id="FOOX01000027">
    <property type="protein sequence ID" value="SFH36006.1"/>
    <property type="molecule type" value="Genomic_DNA"/>
</dbReference>
<dbReference type="OrthoDB" id="9768064at2"/>
<dbReference type="NCBIfam" id="TIGR03820">
    <property type="entry name" value="lys_2_3_AblA"/>
    <property type="match status" value="1"/>
</dbReference>
<evidence type="ECO:0000313" key="17">
    <source>
        <dbReference type="EMBL" id="SFH36006.1"/>
    </source>
</evidence>
<organism evidence="17 18">
    <name type="scientific">Desulfotruncus arcticus DSM 17038</name>
    <dbReference type="NCBI Taxonomy" id="1121424"/>
    <lineage>
        <taxon>Bacteria</taxon>
        <taxon>Bacillati</taxon>
        <taxon>Bacillota</taxon>
        <taxon>Clostridia</taxon>
        <taxon>Eubacteriales</taxon>
        <taxon>Desulfallaceae</taxon>
        <taxon>Desulfotruncus</taxon>
    </lineage>
</organism>
<comment type="catalytic activity">
    <reaction evidence="1">
        <text>L-lysine = (3S)-3,6-diaminohexanoate</text>
        <dbReference type="Rhea" id="RHEA:19177"/>
        <dbReference type="ChEBI" id="CHEBI:32551"/>
        <dbReference type="ChEBI" id="CHEBI:57434"/>
        <dbReference type="EC" id="5.4.3.2"/>
    </reaction>
</comment>
<evidence type="ECO:0000256" key="2">
    <source>
        <dbReference type="ARBA" id="ARBA00001933"/>
    </source>
</evidence>
<keyword evidence="9 14" id="KW-0479">Metal-binding</keyword>
<keyword evidence="11" id="KW-0408">Iron</keyword>
<sequence length="407" mass="46108">MQAKFNATAANWNDWRWQVKNRITTVDKLREVIDITEIEAGEIKQCLKHFRMAITPYYASLMDPTDRNCPIRRQAVPLMEELIHDDCDMNDPLHEDVDSPVPGITHRYPDRVLLLVTDQCSMYCRHCTRRRMAGGKDRALPKAQIERAISYVKNNSKVRDVLISGGDPLTLSDQSLEYIIWRLRTIKHVEIIRIGTRMPVVLPQRITPELCNMLKKYHPIWLNTHFNHPKEVTPHSMEACERLANAGIQLGNQSVLLRGVNDCTNIMKRLLHKLLVMRVRPYYLYQCDLSRGIGHFRTSVGKGIEIMENLRGHTTGFAIPTFVIDAPGGGGKIPILPQYLISRSDKKVILRNFEGNIYSYTEPGHSDSECNCADCNSQKGKNSPGPAGLMKGEEVALELKPSAKAAG</sequence>
<dbReference type="InterPro" id="IPR022459">
    <property type="entry name" value="Lysine_aminomutase"/>
</dbReference>
<dbReference type="SFLD" id="SFLDG01070">
    <property type="entry name" value="PLP-dependent"/>
    <property type="match status" value="1"/>
</dbReference>
<dbReference type="CDD" id="cd01335">
    <property type="entry name" value="Radical_SAM"/>
    <property type="match status" value="1"/>
</dbReference>
<dbReference type="PROSITE" id="PS51918">
    <property type="entry name" value="RADICAL_SAM"/>
    <property type="match status" value="1"/>
</dbReference>
<evidence type="ECO:0000256" key="9">
    <source>
        <dbReference type="ARBA" id="ARBA00022723"/>
    </source>
</evidence>
<dbReference type="AlphaFoldDB" id="A0A1I2ZEL0"/>
<dbReference type="GO" id="GO:0050066">
    <property type="term" value="F:L-lysine 2,3-aminomutase activity"/>
    <property type="evidence" value="ECO:0007669"/>
    <property type="project" value="UniProtKB-EC"/>
</dbReference>
<evidence type="ECO:0000256" key="3">
    <source>
        <dbReference type="ARBA" id="ARBA00001966"/>
    </source>
</evidence>
<name>A0A1I2ZEL0_9FIRM</name>
<dbReference type="PANTHER" id="PTHR30538">
    <property type="entry name" value="LYSINE 2,3-AMINOMUTASE-RELATED"/>
    <property type="match status" value="1"/>
</dbReference>
<dbReference type="SUPFAM" id="SSF102114">
    <property type="entry name" value="Radical SAM enzymes"/>
    <property type="match status" value="1"/>
</dbReference>
<dbReference type="SFLD" id="SFLDS00029">
    <property type="entry name" value="Radical_SAM"/>
    <property type="match status" value="1"/>
</dbReference>
<evidence type="ECO:0000256" key="14">
    <source>
        <dbReference type="PIRSR" id="PIRSR004911-1"/>
    </source>
</evidence>
<dbReference type="EC" id="5.4.3.2" evidence="5"/>
<accession>A0A1I2ZEL0</accession>
<evidence type="ECO:0000256" key="13">
    <source>
        <dbReference type="ARBA" id="ARBA00023235"/>
    </source>
</evidence>
<reference evidence="18" key="1">
    <citation type="submission" date="2016-10" db="EMBL/GenBank/DDBJ databases">
        <authorList>
            <person name="Varghese N."/>
            <person name="Submissions S."/>
        </authorList>
    </citation>
    <scope>NUCLEOTIDE SEQUENCE [LARGE SCALE GENOMIC DNA]</scope>
    <source>
        <strain evidence="18">DSM 17038</strain>
    </source>
</reference>
<dbReference type="InterPro" id="IPR058240">
    <property type="entry name" value="rSAM_sf"/>
</dbReference>
<dbReference type="GO" id="GO:0051539">
    <property type="term" value="F:4 iron, 4 sulfur cluster binding"/>
    <property type="evidence" value="ECO:0007669"/>
    <property type="project" value="UniProtKB-KW"/>
</dbReference>
<feature type="modified residue" description="N6-(pyridoxal phosphate)lysine" evidence="15">
    <location>
        <position position="332"/>
    </location>
</feature>
<dbReference type="SFLD" id="SFLDF00283">
    <property type="entry name" value="L-lysine_2_3-aminomutase_(LAM"/>
    <property type="match status" value="1"/>
</dbReference>
<keyword evidence="12 14" id="KW-0411">Iron-sulfur</keyword>
<dbReference type="GO" id="GO:0046872">
    <property type="term" value="F:metal ion binding"/>
    <property type="evidence" value="ECO:0007669"/>
    <property type="project" value="UniProtKB-KW"/>
</dbReference>
<dbReference type="Gene3D" id="3.20.20.70">
    <property type="entry name" value="Aldolase class I"/>
    <property type="match status" value="1"/>
</dbReference>
<feature type="domain" description="Radical SAM core" evidence="16">
    <location>
        <begin position="106"/>
        <end position="318"/>
    </location>
</feature>
<evidence type="ECO:0000256" key="1">
    <source>
        <dbReference type="ARBA" id="ARBA00000911"/>
    </source>
</evidence>
<keyword evidence="7 14" id="KW-0004">4Fe-4S</keyword>
<comment type="cofactor">
    <cofactor evidence="3">
        <name>[4Fe-4S] cluster</name>
        <dbReference type="ChEBI" id="CHEBI:49883"/>
    </cofactor>
</comment>
<evidence type="ECO:0000256" key="4">
    <source>
        <dbReference type="ARBA" id="ARBA00008703"/>
    </source>
</evidence>
<evidence type="ECO:0000313" key="18">
    <source>
        <dbReference type="Proteomes" id="UP000199337"/>
    </source>
</evidence>
<dbReference type="InterPro" id="IPR007197">
    <property type="entry name" value="rSAM"/>
</dbReference>
<dbReference type="NCBIfam" id="TIGR00238">
    <property type="entry name" value="KamA family radical SAM protein"/>
    <property type="match status" value="1"/>
</dbReference>
<keyword evidence="13" id="KW-0413">Isomerase</keyword>
<dbReference type="STRING" id="341036.SAMN05660649_04888"/>